<evidence type="ECO:0000259" key="10">
    <source>
        <dbReference type="Pfam" id="PF02355"/>
    </source>
</evidence>
<evidence type="ECO:0000256" key="1">
    <source>
        <dbReference type="ARBA" id="ARBA00004651"/>
    </source>
</evidence>
<keyword evidence="7 9" id="KW-0811">Translocation</keyword>
<dbReference type="InterPro" id="IPR048631">
    <property type="entry name" value="SecD_1st"/>
</dbReference>
<evidence type="ECO:0000256" key="3">
    <source>
        <dbReference type="ARBA" id="ARBA00022475"/>
    </source>
</evidence>
<dbReference type="SUPFAM" id="SSF82866">
    <property type="entry name" value="Multidrug efflux transporter AcrB transmembrane domain"/>
    <property type="match status" value="1"/>
</dbReference>
<feature type="domain" description="Protein export membrane protein SecD/SecF C-terminal" evidence="10">
    <location>
        <begin position="270"/>
        <end position="448"/>
    </location>
</feature>
<dbReference type="PANTHER" id="PTHR30081">
    <property type="entry name" value="PROTEIN-EXPORT MEMBRANE PROTEIN SEC"/>
    <property type="match status" value="1"/>
</dbReference>
<dbReference type="Gene3D" id="3.30.70.3400">
    <property type="match status" value="1"/>
</dbReference>
<dbReference type="PRINTS" id="PR00702">
    <property type="entry name" value="ACRIFLAVINRP"/>
</dbReference>
<dbReference type="InterPro" id="IPR055344">
    <property type="entry name" value="SecD_SecF_C_bact"/>
</dbReference>
<dbReference type="GO" id="GO:0043952">
    <property type="term" value="P:protein transport by the Sec complex"/>
    <property type="evidence" value="ECO:0007669"/>
    <property type="project" value="UniProtKB-UniRule"/>
</dbReference>
<dbReference type="GO" id="GO:0065002">
    <property type="term" value="P:intracellular protein transmembrane transport"/>
    <property type="evidence" value="ECO:0007669"/>
    <property type="project" value="UniProtKB-UniRule"/>
</dbReference>
<feature type="domain" description="SecDF P1 head subdomain" evidence="12">
    <location>
        <begin position="174"/>
        <end position="268"/>
    </location>
</feature>
<dbReference type="Pfam" id="PF21760">
    <property type="entry name" value="SecD_1st"/>
    <property type="match status" value="1"/>
</dbReference>
<dbReference type="InterPro" id="IPR054384">
    <property type="entry name" value="SecDF_P1_head"/>
</dbReference>
<evidence type="ECO:0000313" key="14">
    <source>
        <dbReference type="Proteomes" id="UP000177979"/>
    </source>
</evidence>
<dbReference type="PANTHER" id="PTHR30081:SF1">
    <property type="entry name" value="PROTEIN TRANSLOCASE SUBUNIT SECD"/>
    <property type="match status" value="1"/>
</dbReference>
<dbReference type="InterPro" id="IPR022813">
    <property type="entry name" value="SecD/SecF_arch_bac"/>
</dbReference>
<evidence type="ECO:0000256" key="2">
    <source>
        <dbReference type="ARBA" id="ARBA00022448"/>
    </source>
</evidence>
<reference evidence="13 14" key="1">
    <citation type="journal article" date="2016" name="Nat. Commun.">
        <title>Thousands of microbial genomes shed light on interconnected biogeochemical processes in an aquifer system.</title>
        <authorList>
            <person name="Anantharaman K."/>
            <person name="Brown C.T."/>
            <person name="Hug L.A."/>
            <person name="Sharon I."/>
            <person name="Castelle C.J."/>
            <person name="Probst A.J."/>
            <person name="Thomas B.C."/>
            <person name="Singh A."/>
            <person name="Wilkins M.J."/>
            <person name="Karaoz U."/>
            <person name="Brodie E.L."/>
            <person name="Williams K.H."/>
            <person name="Hubbard S.S."/>
            <person name="Banfield J.F."/>
        </authorList>
    </citation>
    <scope>NUCLEOTIDE SEQUENCE [LARGE SCALE GENOMIC DNA]</scope>
</reference>
<dbReference type="InterPro" id="IPR001036">
    <property type="entry name" value="Acrflvin-R"/>
</dbReference>
<protein>
    <recommendedName>
        <fullName evidence="9">Protein translocase subunit SecD</fullName>
    </recommendedName>
</protein>
<gene>
    <name evidence="9" type="primary">secD</name>
    <name evidence="13" type="ORF">A2703_00175</name>
</gene>
<feature type="transmembrane region" description="Helical" evidence="9">
    <location>
        <begin position="421"/>
        <end position="444"/>
    </location>
</feature>
<dbReference type="Pfam" id="PF02355">
    <property type="entry name" value="SecD_SecF_C"/>
    <property type="match status" value="1"/>
</dbReference>
<evidence type="ECO:0000256" key="8">
    <source>
        <dbReference type="ARBA" id="ARBA00023136"/>
    </source>
</evidence>
<comment type="subunit">
    <text evidence="9">Forms a complex with SecF. Part of the essential Sec protein translocation apparatus which comprises SecA, SecYEG and auxiliary proteins SecDF. Other proteins may also be involved.</text>
</comment>
<dbReference type="Proteomes" id="UP000177979">
    <property type="component" value="Unassembled WGS sequence"/>
</dbReference>
<dbReference type="GO" id="GO:0015450">
    <property type="term" value="F:protein-transporting ATPase activity"/>
    <property type="evidence" value="ECO:0007669"/>
    <property type="project" value="InterPro"/>
</dbReference>
<dbReference type="NCBIfam" id="TIGR01129">
    <property type="entry name" value="secD"/>
    <property type="match status" value="1"/>
</dbReference>
<evidence type="ECO:0000256" key="6">
    <source>
        <dbReference type="ARBA" id="ARBA00022989"/>
    </source>
</evidence>
<keyword evidence="6 9" id="KW-1133">Transmembrane helix</keyword>
<keyword evidence="4 9" id="KW-0812">Transmembrane</keyword>
<evidence type="ECO:0000256" key="7">
    <source>
        <dbReference type="ARBA" id="ARBA00023010"/>
    </source>
</evidence>
<evidence type="ECO:0000256" key="4">
    <source>
        <dbReference type="ARBA" id="ARBA00022692"/>
    </source>
</evidence>
<comment type="caution">
    <text evidence="13">The sequence shown here is derived from an EMBL/GenBank/DDBJ whole genome shotgun (WGS) entry which is preliminary data.</text>
</comment>
<name>A0A1F5EXU9_9BACT</name>
<comment type="caution">
    <text evidence="9">Lacks conserved residue(s) required for the propagation of feature annotation.</text>
</comment>
<dbReference type="GO" id="GO:0006605">
    <property type="term" value="P:protein targeting"/>
    <property type="evidence" value="ECO:0007669"/>
    <property type="project" value="UniProtKB-UniRule"/>
</dbReference>
<dbReference type="AlphaFoldDB" id="A0A1F5EXU9"/>
<accession>A0A1F5EXU9</accession>
<dbReference type="Gene3D" id="3.30.1360.200">
    <property type="match status" value="1"/>
</dbReference>
<organism evidence="13 14">
    <name type="scientific">Candidatus Collierbacteria bacterium RIFCSPHIGHO2_01_FULL_50_25</name>
    <dbReference type="NCBI Taxonomy" id="1817722"/>
    <lineage>
        <taxon>Bacteria</taxon>
        <taxon>Candidatus Collieribacteriota</taxon>
    </lineage>
</organism>
<evidence type="ECO:0000313" key="13">
    <source>
        <dbReference type="EMBL" id="OGD72190.1"/>
    </source>
</evidence>
<evidence type="ECO:0000256" key="5">
    <source>
        <dbReference type="ARBA" id="ARBA00022927"/>
    </source>
</evidence>
<evidence type="ECO:0000256" key="9">
    <source>
        <dbReference type="HAMAP-Rule" id="MF_01463"/>
    </source>
</evidence>
<evidence type="ECO:0000259" key="11">
    <source>
        <dbReference type="Pfam" id="PF21760"/>
    </source>
</evidence>
<keyword evidence="2 9" id="KW-0813">Transport</keyword>
<proteinExistence type="inferred from homology"/>
<dbReference type="Pfam" id="PF22599">
    <property type="entry name" value="SecDF_P1_head"/>
    <property type="match status" value="1"/>
</dbReference>
<dbReference type="GO" id="GO:0005886">
    <property type="term" value="C:plasma membrane"/>
    <property type="evidence" value="ECO:0007669"/>
    <property type="project" value="UniProtKB-SubCell"/>
</dbReference>
<feature type="transmembrane region" description="Helical" evidence="9">
    <location>
        <begin position="340"/>
        <end position="361"/>
    </location>
</feature>
<feature type="domain" description="Protein translocase subunit SecDF P1" evidence="11">
    <location>
        <begin position="94"/>
        <end position="150"/>
    </location>
</feature>
<dbReference type="STRING" id="1817722.A2703_00175"/>
<sequence length="453" mass="49386">MRQSQSVLYFIIFISVLFSYLNLPSDLKFSRKVMGKEFSFTLPRPRVNFKIGNWPSDPELNFKKGLDLQGGMQVTLLANMDRIDKGQRQTALDSVSSVISRRVDLYGVSEASVKTSLINDQYRLVVELPGIDKPQEALSLIGQTASLSFATPLYQTNPASPSAEPTLVDFIPSDLTGNDLSSAAVTFETDDRQPAVSLKFKDSGRDKFAKLTKAFLGKPIAILLDQSILSAPTVQSEITTGDAIITGKFTIDEAKFLATQLNAGALPVPIEILSQKNISATLGDASLNQSLMAGGIGLAIVIVFMCLYYGWMGFISVLGLLIYGLITATIYRLIPVTLTLPGIAGFILSVGMAVDSNILIFERYREEVRTGRSHPVALELSFGRAWNSIKDANLATVITGLILFNPLDWSFLNTSGAVRGFALTLLLGILISLFTGIVVTRTLLRFFYKGAKQ</sequence>
<comment type="function">
    <text evidence="9">Part of the Sec protein translocase complex. Interacts with the SecYEG preprotein conducting channel. SecDF uses the proton motive force (PMF) to complete protein translocation after the ATP-dependent function of SecA.</text>
</comment>
<dbReference type="InterPro" id="IPR005791">
    <property type="entry name" value="SecD"/>
</dbReference>
<dbReference type="HAMAP" id="MF_01463_B">
    <property type="entry name" value="SecD_B"/>
    <property type="match status" value="1"/>
</dbReference>
<dbReference type="Gene3D" id="1.20.1640.10">
    <property type="entry name" value="Multidrug efflux transporter AcrB transmembrane domain"/>
    <property type="match status" value="1"/>
</dbReference>
<dbReference type="EMBL" id="MFAG01000011">
    <property type="protein sequence ID" value="OGD72190.1"/>
    <property type="molecule type" value="Genomic_DNA"/>
</dbReference>
<feature type="transmembrane region" description="Helical" evidence="9">
    <location>
        <begin position="7"/>
        <end position="23"/>
    </location>
</feature>
<dbReference type="NCBIfam" id="TIGR00916">
    <property type="entry name" value="2A0604s01"/>
    <property type="match status" value="1"/>
</dbReference>
<keyword evidence="5 9" id="KW-0653">Protein transport</keyword>
<comment type="subcellular location">
    <subcellularLocation>
        <location evidence="1 9">Cell membrane</location>
        <topology evidence="1 9">Multi-pass membrane protein</topology>
    </subcellularLocation>
</comment>
<keyword evidence="3 9" id="KW-1003">Cell membrane</keyword>
<dbReference type="InterPro" id="IPR048634">
    <property type="entry name" value="SecD_SecF_C"/>
</dbReference>
<keyword evidence="8 9" id="KW-0472">Membrane</keyword>
<comment type="similarity">
    <text evidence="9">Belongs to the SecD/SecF family. SecD subfamily.</text>
</comment>
<evidence type="ECO:0000259" key="12">
    <source>
        <dbReference type="Pfam" id="PF22599"/>
    </source>
</evidence>